<organism evidence="1 2">
    <name type="scientific">Brochothrix phage A9</name>
    <dbReference type="NCBI Taxonomy" id="857312"/>
    <lineage>
        <taxon>Viruses</taxon>
        <taxon>Duplodnaviria</taxon>
        <taxon>Heunggongvirae</taxon>
        <taxon>Uroviricota</taxon>
        <taxon>Caudoviricetes</taxon>
        <taxon>Herelleviridae</taxon>
        <taxon>Klumppvirus</taxon>
        <taxon>Klumppvirus A9</taxon>
    </lineage>
</organism>
<dbReference type="KEGG" id="vg:10359136"/>
<dbReference type="OrthoDB" id="5058at10239"/>
<protein>
    <submittedName>
        <fullName evidence="1">Gp106</fullName>
    </submittedName>
</protein>
<name>D9J0Q3_9CAUD</name>
<sequence length="952" mass="104593">MKGYNDADRDERGLFSRFLPPTWRTVTKPVAQADMHSAVVSSIEKMLTVAEVDLKASKQQSYIATATGEYLDIWGNNVGLPRKANEEDEDYRARLLKYLTQLRSTIPALVDVLEGYFGDSDTDIFIYEPFRNIFHLNRSDLDGLDHLQGHYYRYAVIDIHIDRPFDYAEVMALIDKHKPAGVIVHLTSDYGRGEGATIYDGLSKIKAGMNTTISEYLHGLENYTQATFTLGEYLNGAEEKELFITNDSLLDGTNVLAGAFGTGRPSYNGSFTANNITVKGSESVAQLISKGKETDVSVYASTRDVDSLKADVTLAKGEYLYQALDYGTFYETKVDTGVLEGKVRYIRVSTINSPHGVNWGEIGAYNAQGVNLAEGKSIKYAVKGVKAYRTVLNGVNISQPTERNFWGILDLGKEQDVKAVSLQSHYPTGVEEMIEVSLDGYTYAPAYIGKNLKGKYTLKTLPEAIGLGEGAEYLGSRTAHTSLTISIQAYSGRRLTTEVYNYASAKWEVAMVQESYKQVKQTHEFSDLRKYVSATGVMLSRISVDGGDDISLDYYGIGLVLWTGRKNHLNLPINVAGSGTTIQQEAGVHLWQDYFPSNIVHDIQRFPIGEIAMDVITYQDIYDHPEGSLDNVNKLKLKLTTDPVTGDVEVKKVAIFDSSGTDISSLATAIIEGTSQSAQAILTGEGIKLAKKGKNEPTVLITLDKAYPRLGDAVLYMPLGGKPAYDGIVVSASNAPDTWEIVYDTSLVGPLLPSSSGHKIPLAVSDWFTLSDTSEVIPNSTQGYNSGAFFAGDGLPIGYITGITTFGGKEVHRVYLDGGEVYTDMPGYAVNYKSVELVLTGYLTKEIVFTYGSESINIKSDTYTSKLTYDNVPSYDYLVGVVGSYRGLLAGSDVILSNIWGREWGSLYPDAPEETVPKGFFNTTWEYLLSDTTTSIRMNVVSMEEQIITKKG</sequence>
<keyword evidence="2" id="KW-1185">Reference proteome</keyword>
<evidence type="ECO:0000313" key="1">
    <source>
        <dbReference type="EMBL" id="ADJ53140.1"/>
    </source>
</evidence>
<dbReference type="RefSeq" id="YP_004301439.1">
    <property type="nucleotide sequence ID" value="NC_015253.1"/>
</dbReference>
<dbReference type="Proteomes" id="UP000000331">
    <property type="component" value="Segment"/>
</dbReference>
<accession>D9J0Q3</accession>
<proteinExistence type="predicted"/>
<evidence type="ECO:0000313" key="2">
    <source>
        <dbReference type="Proteomes" id="UP000000331"/>
    </source>
</evidence>
<dbReference type="EMBL" id="HM242243">
    <property type="protein sequence ID" value="ADJ53140.1"/>
    <property type="molecule type" value="Genomic_DNA"/>
</dbReference>
<dbReference type="GeneID" id="10359136"/>
<reference evidence="1 2" key="1">
    <citation type="journal article" date="2010" name="J. Bacteriol.">
        <title>Brochothrix thermosphacta bacteriophages feature heterogeneous and highly mosaic genomes and utilize unique prophage insertion sites.</title>
        <authorList>
            <person name="Kilcher S."/>
            <person name="Loessner M.J."/>
            <person name="Klumpp J."/>
        </authorList>
    </citation>
    <scope>NUCLEOTIDE SEQUENCE [LARGE SCALE GENOMIC DNA]</scope>
</reference>